<dbReference type="PANTHER" id="PTHR48258:SF8">
    <property type="entry name" value="DUF4216 DOMAIN-CONTAINING PROTEIN"/>
    <property type="match status" value="1"/>
</dbReference>
<reference evidence="1 2" key="1">
    <citation type="journal article" date="2018" name="Mol. Plant">
        <title>The genome of Artemisia annua provides insight into the evolution of Asteraceae family and artemisinin biosynthesis.</title>
        <authorList>
            <person name="Shen Q."/>
            <person name="Zhang L."/>
            <person name="Liao Z."/>
            <person name="Wang S."/>
            <person name="Yan T."/>
            <person name="Shi P."/>
            <person name="Liu M."/>
            <person name="Fu X."/>
            <person name="Pan Q."/>
            <person name="Wang Y."/>
            <person name="Lv Z."/>
            <person name="Lu X."/>
            <person name="Zhang F."/>
            <person name="Jiang W."/>
            <person name="Ma Y."/>
            <person name="Chen M."/>
            <person name="Hao X."/>
            <person name="Li L."/>
            <person name="Tang Y."/>
            <person name="Lv G."/>
            <person name="Zhou Y."/>
            <person name="Sun X."/>
            <person name="Brodelius P.E."/>
            <person name="Rose J.K.C."/>
            <person name="Tang K."/>
        </authorList>
    </citation>
    <scope>NUCLEOTIDE SEQUENCE [LARGE SCALE GENOMIC DNA]</scope>
    <source>
        <strain evidence="2">cv. Huhao1</strain>
        <tissue evidence="1">Leaf</tissue>
    </source>
</reference>
<protein>
    <submittedName>
        <fullName evidence="1">Uncharacterized protein</fullName>
    </submittedName>
</protein>
<evidence type="ECO:0000313" key="2">
    <source>
        <dbReference type="Proteomes" id="UP000245207"/>
    </source>
</evidence>
<gene>
    <name evidence="1" type="ORF">CTI12_AA257320</name>
</gene>
<comment type="caution">
    <text evidence="1">The sequence shown here is derived from an EMBL/GenBank/DDBJ whole genome shotgun (WGS) entry which is preliminary data.</text>
</comment>
<dbReference type="Proteomes" id="UP000245207">
    <property type="component" value="Unassembled WGS sequence"/>
</dbReference>
<proteinExistence type="predicted"/>
<dbReference type="AlphaFoldDB" id="A0A2U1NJG0"/>
<name>A0A2U1NJG0_ARTAN</name>
<accession>A0A2U1NJG0</accession>
<dbReference type="PANTHER" id="PTHR48258">
    <property type="entry name" value="DUF4218 DOMAIN-CONTAINING PROTEIN-RELATED"/>
    <property type="match status" value="1"/>
</dbReference>
<keyword evidence="2" id="KW-1185">Reference proteome</keyword>
<organism evidence="1 2">
    <name type="scientific">Artemisia annua</name>
    <name type="common">Sweet wormwood</name>
    <dbReference type="NCBI Taxonomy" id="35608"/>
    <lineage>
        <taxon>Eukaryota</taxon>
        <taxon>Viridiplantae</taxon>
        <taxon>Streptophyta</taxon>
        <taxon>Embryophyta</taxon>
        <taxon>Tracheophyta</taxon>
        <taxon>Spermatophyta</taxon>
        <taxon>Magnoliopsida</taxon>
        <taxon>eudicotyledons</taxon>
        <taxon>Gunneridae</taxon>
        <taxon>Pentapetalae</taxon>
        <taxon>asterids</taxon>
        <taxon>campanulids</taxon>
        <taxon>Asterales</taxon>
        <taxon>Asteraceae</taxon>
        <taxon>Asteroideae</taxon>
        <taxon>Anthemideae</taxon>
        <taxon>Artemisiinae</taxon>
        <taxon>Artemisia</taxon>
    </lineage>
</organism>
<sequence length="128" mass="14797">MKSIGNPHNRADERNRTGKPLSQATICVVDSKLLDQAHLYVLGNTADIEPYIKQHMLELKDLNPRRNNTWLQSQHSRTFIDWFKKEAILLYSVLGMLVINGLRHDAGYNEEAFRWLHTDALIGIKEDN</sequence>
<evidence type="ECO:0000313" key="1">
    <source>
        <dbReference type="EMBL" id="PWA73618.1"/>
    </source>
</evidence>
<dbReference type="EMBL" id="PKPP01002712">
    <property type="protein sequence ID" value="PWA73618.1"/>
    <property type="molecule type" value="Genomic_DNA"/>
</dbReference>
<dbReference type="OrthoDB" id="1936304at2759"/>